<organism evidence="1 2">
    <name type="scientific">Bacillus pseudomycoides</name>
    <dbReference type="NCBI Taxonomy" id="64104"/>
    <lineage>
        <taxon>Bacteria</taxon>
        <taxon>Bacillati</taxon>
        <taxon>Bacillota</taxon>
        <taxon>Bacilli</taxon>
        <taxon>Bacillales</taxon>
        <taxon>Bacillaceae</taxon>
        <taxon>Bacillus</taxon>
        <taxon>Bacillus cereus group</taxon>
    </lineage>
</organism>
<accession>A0ABD6TEU6</accession>
<evidence type="ECO:0000313" key="2">
    <source>
        <dbReference type="Proteomes" id="UP000221918"/>
    </source>
</evidence>
<dbReference type="AlphaFoldDB" id="A0ABD6TEU6"/>
<dbReference type="Proteomes" id="UP000221918">
    <property type="component" value="Unassembled WGS sequence"/>
</dbReference>
<dbReference type="EMBL" id="NUTL01000007">
    <property type="protein sequence ID" value="PHF04336.1"/>
    <property type="molecule type" value="Genomic_DNA"/>
</dbReference>
<proteinExistence type="predicted"/>
<dbReference type="RefSeq" id="WP_098217265.1">
    <property type="nucleotide sequence ID" value="NZ_NUBV01000028.1"/>
</dbReference>
<comment type="caution">
    <text evidence="1">The sequence shown here is derived from an EMBL/GenBank/DDBJ whole genome shotgun (WGS) entry which is preliminary data.</text>
</comment>
<name>A0ABD6TEU6_9BACI</name>
<sequence>MLETLSGGGGLKAVKLLETLSGGGGLKAVKLLETLSGGGGLKAVRLVEALLKLKAGSASSATAGNSKNFFS</sequence>
<reference evidence="1 2" key="1">
    <citation type="submission" date="2017-09" db="EMBL/GenBank/DDBJ databases">
        <title>Large-scale bioinformatics analysis of Bacillus genomes uncovers conserved roles of natural products in bacterial physiology.</title>
        <authorList>
            <consortium name="Agbiome Team Llc"/>
            <person name="Bleich R.M."/>
            <person name="Grubbs K.J."/>
            <person name="Santa Maria K.C."/>
            <person name="Allen S.E."/>
            <person name="Farag S."/>
            <person name="Shank E.A."/>
            <person name="Bowers A."/>
        </authorList>
    </citation>
    <scope>NUCLEOTIDE SEQUENCE [LARGE SCALE GENOMIC DNA]</scope>
    <source>
        <strain evidence="1 2">AFS037265</strain>
    </source>
</reference>
<evidence type="ECO:0000313" key="1">
    <source>
        <dbReference type="EMBL" id="PHF04336.1"/>
    </source>
</evidence>
<gene>
    <name evidence="1" type="ORF">COF81_01260</name>
</gene>
<protein>
    <submittedName>
        <fullName evidence="1">Uncharacterized protein</fullName>
    </submittedName>
</protein>